<evidence type="ECO:0000256" key="5">
    <source>
        <dbReference type="ARBA" id="ARBA00022801"/>
    </source>
</evidence>
<comment type="catalytic activity">
    <reaction evidence="1 7">
        <text>1-(5-phospho-beta-D-ribosyl)-5'-AMP + H2O = 1-(5-phospho-beta-D-ribosyl)-5-[(5-phospho-beta-D-ribosylamino)methylideneamino]imidazole-4-carboxamide</text>
        <dbReference type="Rhea" id="RHEA:20049"/>
        <dbReference type="ChEBI" id="CHEBI:15377"/>
        <dbReference type="ChEBI" id="CHEBI:58435"/>
        <dbReference type="ChEBI" id="CHEBI:59457"/>
        <dbReference type="EC" id="3.5.4.19"/>
    </reaction>
</comment>
<comment type="cofactor">
    <cofactor evidence="7">
        <name>Mg(2+)</name>
        <dbReference type="ChEBI" id="CHEBI:18420"/>
    </cofactor>
    <text evidence="7">Binds 1 Mg(2+) ion per subunit.</text>
</comment>
<keyword evidence="4 7" id="KW-0028">Amino-acid biosynthesis</keyword>
<feature type="binding site" evidence="7">
    <location>
        <position position="75"/>
    </location>
    <ligand>
        <name>Mg(2+)</name>
        <dbReference type="ChEBI" id="CHEBI:18420"/>
    </ligand>
</feature>
<evidence type="ECO:0000259" key="8">
    <source>
        <dbReference type="Pfam" id="PF01502"/>
    </source>
</evidence>
<dbReference type="PANTHER" id="PTHR42945">
    <property type="entry name" value="HISTIDINE BIOSYNTHESIS BIFUNCTIONAL PROTEIN"/>
    <property type="match status" value="1"/>
</dbReference>
<dbReference type="RefSeq" id="WP_307404774.1">
    <property type="nucleotide sequence ID" value="NZ_JAUSUR010000001.1"/>
</dbReference>
<gene>
    <name evidence="7" type="primary">hisI</name>
    <name evidence="9" type="ORF">J2S15_000293</name>
</gene>
<comment type="function">
    <text evidence="7">Catalyzes the hydrolysis of the adenine ring of phosphoribosyl-AMP.</text>
</comment>
<keyword evidence="5 7" id="KW-0378">Hydrolase</keyword>
<dbReference type="Proteomes" id="UP001230220">
    <property type="component" value="Unassembled WGS sequence"/>
</dbReference>
<feature type="binding site" evidence="7">
    <location>
        <position position="99"/>
    </location>
    <ligand>
        <name>Zn(2+)</name>
        <dbReference type="ChEBI" id="CHEBI:29105"/>
        <note>ligand shared between dimeric partners</note>
    </ligand>
</feature>
<name>A0ABU0DY49_9FIRM</name>
<comment type="pathway">
    <text evidence="2 7">Amino-acid biosynthesis; L-histidine biosynthesis; L-histidine from 5-phospho-alpha-D-ribose 1-diphosphate: step 3/9.</text>
</comment>
<evidence type="ECO:0000256" key="7">
    <source>
        <dbReference type="HAMAP-Rule" id="MF_01021"/>
    </source>
</evidence>
<evidence type="ECO:0000313" key="10">
    <source>
        <dbReference type="Proteomes" id="UP001230220"/>
    </source>
</evidence>
<keyword evidence="7" id="KW-0460">Magnesium</keyword>
<feature type="binding site" evidence="7">
    <location>
        <position position="76"/>
    </location>
    <ligand>
        <name>Zn(2+)</name>
        <dbReference type="ChEBI" id="CHEBI:29105"/>
        <note>ligand shared between dimeric partners</note>
    </ligand>
</feature>
<evidence type="ECO:0000256" key="6">
    <source>
        <dbReference type="ARBA" id="ARBA00023102"/>
    </source>
</evidence>
<comment type="subcellular location">
    <subcellularLocation>
        <location evidence="7">Cytoplasm</location>
    </subcellularLocation>
</comment>
<evidence type="ECO:0000256" key="1">
    <source>
        <dbReference type="ARBA" id="ARBA00000024"/>
    </source>
</evidence>
<feature type="binding site" evidence="7">
    <location>
        <position position="92"/>
    </location>
    <ligand>
        <name>Zn(2+)</name>
        <dbReference type="ChEBI" id="CHEBI:29105"/>
        <note>ligand shared between dimeric partners</note>
    </ligand>
</feature>
<comment type="cofactor">
    <cofactor evidence="7">
        <name>Zn(2+)</name>
        <dbReference type="ChEBI" id="CHEBI:29105"/>
    </cofactor>
    <text evidence="7">Binds 1 zinc ion per subunit.</text>
</comment>
<proteinExistence type="inferred from homology"/>
<dbReference type="InterPro" id="IPR002496">
    <property type="entry name" value="PRib_AMP_CycHydrolase_dom"/>
</dbReference>
<dbReference type="SUPFAM" id="SSF141734">
    <property type="entry name" value="HisI-like"/>
    <property type="match status" value="1"/>
</dbReference>
<dbReference type="HAMAP" id="MF_01021">
    <property type="entry name" value="HisI"/>
    <property type="match status" value="1"/>
</dbReference>
<dbReference type="NCBIfam" id="NF000768">
    <property type="entry name" value="PRK00051.1"/>
    <property type="match status" value="1"/>
</dbReference>
<feature type="domain" description="Phosphoribosyl-AMP cyclohydrolase" evidence="8">
    <location>
        <begin position="28"/>
        <end position="101"/>
    </location>
</feature>
<dbReference type="EC" id="3.5.4.19" evidence="7"/>
<dbReference type="PANTHER" id="PTHR42945:SF1">
    <property type="entry name" value="HISTIDINE BIOSYNTHESIS BIFUNCTIONAL PROTEIN HIS7"/>
    <property type="match status" value="1"/>
</dbReference>
<reference evidence="9 10" key="1">
    <citation type="submission" date="2023-07" db="EMBL/GenBank/DDBJ databases">
        <title>Genomic Encyclopedia of Type Strains, Phase IV (KMG-IV): sequencing the most valuable type-strain genomes for metagenomic binning, comparative biology and taxonomic classification.</title>
        <authorList>
            <person name="Goeker M."/>
        </authorList>
    </citation>
    <scope>NUCLEOTIDE SEQUENCE [LARGE SCALE GENOMIC DNA]</scope>
    <source>
        <strain evidence="9 10">DSM 16784</strain>
    </source>
</reference>
<feature type="binding site" evidence="7">
    <location>
        <position position="79"/>
    </location>
    <ligand>
        <name>Mg(2+)</name>
        <dbReference type="ChEBI" id="CHEBI:18420"/>
    </ligand>
</feature>
<keyword evidence="3 7" id="KW-0963">Cytoplasm</keyword>
<protein>
    <recommendedName>
        <fullName evidence="7">Phosphoribosyl-AMP cyclohydrolase</fullName>
        <shortName evidence="7">PRA-CH</shortName>
        <ecNumber evidence="7">3.5.4.19</ecNumber>
    </recommendedName>
</protein>
<comment type="caution">
    <text evidence="9">The sequence shown here is derived from an EMBL/GenBank/DDBJ whole genome shotgun (WGS) entry which is preliminary data.</text>
</comment>
<evidence type="ECO:0000256" key="4">
    <source>
        <dbReference type="ARBA" id="ARBA00022605"/>
    </source>
</evidence>
<dbReference type="InterPro" id="IPR026660">
    <property type="entry name" value="PRA-CH"/>
</dbReference>
<keyword evidence="7" id="KW-0479">Metal-binding</keyword>
<dbReference type="Pfam" id="PF01502">
    <property type="entry name" value="PRA-CH"/>
    <property type="match status" value="1"/>
</dbReference>
<keyword evidence="7" id="KW-0862">Zinc</keyword>
<organism evidence="9 10">
    <name type="scientific">Breznakia pachnodae</name>
    <dbReference type="NCBI Taxonomy" id="265178"/>
    <lineage>
        <taxon>Bacteria</taxon>
        <taxon>Bacillati</taxon>
        <taxon>Bacillota</taxon>
        <taxon>Erysipelotrichia</taxon>
        <taxon>Erysipelotrichales</taxon>
        <taxon>Erysipelotrichaceae</taxon>
        <taxon>Breznakia</taxon>
    </lineage>
</organism>
<keyword evidence="10" id="KW-1185">Reference proteome</keyword>
<dbReference type="InterPro" id="IPR038019">
    <property type="entry name" value="PRib_AMP_CycHydrolase_sf"/>
</dbReference>
<comment type="similarity">
    <text evidence="7">Belongs to the PRA-CH family.</text>
</comment>
<keyword evidence="6 7" id="KW-0368">Histidine biosynthesis</keyword>
<evidence type="ECO:0000313" key="9">
    <source>
        <dbReference type="EMBL" id="MDQ0359562.1"/>
    </source>
</evidence>
<evidence type="ECO:0000256" key="3">
    <source>
        <dbReference type="ARBA" id="ARBA00022490"/>
    </source>
</evidence>
<dbReference type="EMBL" id="JAUSUR010000001">
    <property type="protein sequence ID" value="MDQ0359562.1"/>
    <property type="molecule type" value="Genomic_DNA"/>
</dbReference>
<sequence length="105" mass="12181">MIDKIDFEKNNGLIPVIVQEDETNEVLMMAYMNKESLQMTLDTKIATYYSRSRNSLWVKGETSGHYQHVLKMYLDCDYDTILMVVKQDGVACHTGEKSCFFNKLL</sequence>
<accession>A0ABU0DY49</accession>
<evidence type="ECO:0000256" key="2">
    <source>
        <dbReference type="ARBA" id="ARBA00005169"/>
    </source>
</evidence>
<comment type="subunit">
    <text evidence="7">Homodimer.</text>
</comment>
<feature type="binding site" evidence="7">
    <location>
        <position position="77"/>
    </location>
    <ligand>
        <name>Mg(2+)</name>
        <dbReference type="ChEBI" id="CHEBI:18420"/>
    </ligand>
</feature>
<dbReference type="Gene3D" id="3.10.20.810">
    <property type="entry name" value="Phosphoribosyl-AMP cyclohydrolase"/>
    <property type="match status" value="1"/>
</dbReference>